<organism evidence="1 2">
    <name type="scientific">Fusarium tjaetaba</name>
    <dbReference type="NCBI Taxonomy" id="1567544"/>
    <lineage>
        <taxon>Eukaryota</taxon>
        <taxon>Fungi</taxon>
        <taxon>Dikarya</taxon>
        <taxon>Ascomycota</taxon>
        <taxon>Pezizomycotina</taxon>
        <taxon>Sordariomycetes</taxon>
        <taxon>Hypocreomycetidae</taxon>
        <taxon>Hypocreales</taxon>
        <taxon>Nectriaceae</taxon>
        <taxon>Fusarium</taxon>
        <taxon>Fusarium fujikuroi species complex</taxon>
    </lineage>
</organism>
<dbReference type="OrthoDB" id="4216327at2759"/>
<name>A0A8H5RU62_9HYPO</name>
<comment type="caution">
    <text evidence="1">The sequence shown here is derived from an EMBL/GenBank/DDBJ whole genome shotgun (WGS) entry which is preliminary data.</text>
</comment>
<evidence type="ECO:0000313" key="2">
    <source>
        <dbReference type="Proteomes" id="UP000530670"/>
    </source>
</evidence>
<protein>
    <submittedName>
        <fullName evidence="1">Uncharacterized protein</fullName>
    </submittedName>
</protein>
<keyword evidence="2" id="KW-1185">Reference proteome</keyword>
<dbReference type="Proteomes" id="UP000530670">
    <property type="component" value="Unassembled WGS sequence"/>
</dbReference>
<dbReference type="AlphaFoldDB" id="A0A8H5RU62"/>
<dbReference type="GeneID" id="59303376"/>
<reference evidence="1 2" key="1">
    <citation type="submission" date="2020-05" db="EMBL/GenBank/DDBJ databases">
        <title>Identification and distribution of gene clusters putatively required for synthesis of sphingolipid metabolism inhibitors in phylogenetically diverse species of the filamentous fungus Fusarium.</title>
        <authorList>
            <person name="Kim H.-S."/>
            <person name="Busman M."/>
            <person name="Brown D.W."/>
            <person name="Divon H."/>
            <person name="Uhlig S."/>
            <person name="Proctor R.H."/>
        </authorList>
    </citation>
    <scope>NUCLEOTIDE SEQUENCE [LARGE SCALE GENOMIC DNA]</scope>
    <source>
        <strain evidence="1 2">NRRL 66243</strain>
    </source>
</reference>
<dbReference type="EMBL" id="JAAQRI010000089">
    <property type="protein sequence ID" value="KAF5639777.1"/>
    <property type="molecule type" value="Genomic_DNA"/>
</dbReference>
<gene>
    <name evidence="1" type="ORF">FTJAE_4678</name>
</gene>
<accession>A0A8H5RU62</accession>
<proteinExistence type="predicted"/>
<sequence length="101" mass="11281">MIPDLRRPMTDAIGLAEKASKLTPIEMATGQIDAFYSSDADDVPRISQESHYDAVENIISQCFGTQNGGGYQYGAYSYDNRYSPIDRRSAVPEDRKGVRRD</sequence>
<evidence type="ECO:0000313" key="1">
    <source>
        <dbReference type="EMBL" id="KAF5639777.1"/>
    </source>
</evidence>
<dbReference type="RefSeq" id="XP_037208229.1">
    <property type="nucleotide sequence ID" value="XM_037351106.1"/>
</dbReference>